<dbReference type="Proteomes" id="UP001499930">
    <property type="component" value="Unassembled WGS sequence"/>
</dbReference>
<dbReference type="RefSeq" id="WP_344888338.1">
    <property type="nucleotide sequence ID" value="NZ_BAAAWD010000004.1"/>
</dbReference>
<name>A0ABN3XRH3_9ACTN</name>
<reference evidence="1 2" key="1">
    <citation type="journal article" date="2019" name="Int. J. Syst. Evol. Microbiol.">
        <title>The Global Catalogue of Microorganisms (GCM) 10K type strain sequencing project: providing services to taxonomists for standard genome sequencing and annotation.</title>
        <authorList>
            <consortium name="The Broad Institute Genomics Platform"/>
            <consortium name="The Broad Institute Genome Sequencing Center for Infectious Disease"/>
            <person name="Wu L."/>
            <person name="Ma J."/>
        </authorList>
    </citation>
    <scope>NUCLEOTIDE SEQUENCE [LARGE SCALE GENOMIC DNA]</scope>
    <source>
        <strain evidence="1 2">JCM 3106</strain>
    </source>
</reference>
<proteinExistence type="predicted"/>
<dbReference type="EMBL" id="BAAAWD010000004">
    <property type="protein sequence ID" value="GAA2990253.1"/>
    <property type="molecule type" value="Genomic_DNA"/>
</dbReference>
<sequence length="105" mass="11533">MSTSSMTVLTDAELRAFVAQFWNPPKPAAAPLRIVRVAADLQVGDWLHRPGGQTDVQVTRLNPETREDTLAEGRREVWSLGSCWVLDADEPVDAQPREALAVSHG</sequence>
<accession>A0ABN3XRH3</accession>
<gene>
    <name evidence="1" type="ORF">GCM10017559_07830</name>
</gene>
<evidence type="ECO:0000313" key="2">
    <source>
        <dbReference type="Proteomes" id="UP001499930"/>
    </source>
</evidence>
<keyword evidence="2" id="KW-1185">Reference proteome</keyword>
<comment type="caution">
    <text evidence="1">The sequence shown here is derived from an EMBL/GenBank/DDBJ whole genome shotgun (WGS) entry which is preliminary data.</text>
</comment>
<evidence type="ECO:0000313" key="1">
    <source>
        <dbReference type="EMBL" id="GAA2990253.1"/>
    </source>
</evidence>
<organism evidence="1 2">
    <name type="scientific">Streptosporangium longisporum</name>
    <dbReference type="NCBI Taxonomy" id="46187"/>
    <lineage>
        <taxon>Bacteria</taxon>
        <taxon>Bacillati</taxon>
        <taxon>Actinomycetota</taxon>
        <taxon>Actinomycetes</taxon>
        <taxon>Streptosporangiales</taxon>
        <taxon>Streptosporangiaceae</taxon>
        <taxon>Streptosporangium</taxon>
    </lineage>
</organism>
<protein>
    <submittedName>
        <fullName evidence="1">Uncharacterized protein</fullName>
    </submittedName>
</protein>